<evidence type="ECO:0000256" key="1">
    <source>
        <dbReference type="SAM" id="Coils"/>
    </source>
</evidence>
<protein>
    <submittedName>
        <fullName evidence="2">TSNAXIP1_N domain-containing protein</fullName>
    </submittedName>
</protein>
<reference evidence="2" key="1">
    <citation type="submission" date="2022-12" db="EMBL/GenBank/DDBJ databases">
        <authorList>
            <person name="Alioto T."/>
            <person name="Alioto T."/>
            <person name="Gomez Garrido J."/>
        </authorList>
    </citation>
    <scope>NUCLEOTIDE SEQUENCE</scope>
</reference>
<dbReference type="AlphaFoldDB" id="A0AA35K2N0"/>
<keyword evidence="1" id="KW-0175">Coiled coil</keyword>
<dbReference type="PANTHER" id="PTHR34916:SF1">
    <property type="entry name" value="GI:13385330"/>
    <property type="match status" value="1"/>
</dbReference>
<organism evidence="2 3">
    <name type="scientific">Podarcis lilfordi</name>
    <name type="common">Lilford's wall lizard</name>
    <dbReference type="NCBI Taxonomy" id="74358"/>
    <lineage>
        <taxon>Eukaryota</taxon>
        <taxon>Metazoa</taxon>
        <taxon>Chordata</taxon>
        <taxon>Craniata</taxon>
        <taxon>Vertebrata</taxon>
        <taxon>Euteleostomi</taxon>
        <taxon>Lepidosauria</taxon>
        <taxon>Squamata</taxon>
        <taxon>Bifurcata</taxon>
        <taxon>Unidentata</taxon>
        <taxon>Episquamata</taxon>
        <taxon>Laterata</taxon>
        <taxon>Lacertibaenia</taxon>
        <taxon>Lacertidae</taxon>
        <taxon>Podarcis</taxon>
    </lineage>
</organism>
<dbReference type="Proteomes" id="UP001178461">
    <property type="component" value="Chromosome 3"/>
</dbReference>
<evidence type="ECO:0000313" key="3">
    <source>
        <dbReference type="Proteomes" id="UP001178461"/>
    </source>
</evidence>
<keyword evidence="3" id="KW-1185">Reference proteome</keyword>
<gene>
    <name evidence="2" type="ORF">PODLI_1B039723</name>
</gene>
<proteinExistence type="predicted"/>
<accession>A0AA35K2N0</accession>
<dbReference type="EMBL" id="OX395128">
    <property type="protein sequence ID" value="CAI5770400.1"/>
    <property type="molecule type" value="Genomic_DNA"/>
</dbReference>
<sequence length="74" mass="8534">MQKEIKETMAVAGIANIREKTVKELEGEASKLQASNKFLKKQIGDAEQTITSALQRQKFSEKSQRHLWGWWRTS</sequence>
<evidence type="ECO:0000313" key="2">
    <source>
        <dbReference type="EMBL" id="CAI5770400.1"/>
    </source>
</evidence>
<dbReference type="PANTHER" id="PTHR34916">
    <property type="entry name" value="GI:13385330"/>
    <property type="match status" value="1"/>
</dbReference>
<name>A0AA35K2N0_9SAUR</name>
<feature type="coiled-coil region" evidence="1">
    <location>
        <begin position="22"/>
        <end position="56"/>
    </location>
</feature>